<evidence type="ECO:0000313" key="8">
    <source>
        <dbReference type="Proteomes" id="UP000053669"/>
    </source>
</evidence>
<dbReference type="PRINTS" id="PR00420">
    <property type="entry name" value="RNGMNOXGNASE"/>
</dbReference>
<dbReference type="SUPFAM" id="SSF51905">
    <property type="entry name" value="FAD/NAD(P)-binding domain"/>
    <property type="match status" value="1"/>
</dbReference>
<evidence type="ECO:0000256" key="2">
    <source>
        <dbReference type="ARBA" id="ARBA00022630"/>
    </source>
</evidence>
<dbReference type="GO" id="GO:0071949">
    <property type="term" value="F:FAD binding"/>
    <property type="evidence" value="ECO:0007669"/>
    <property type="project" value="InterPro"/>
</dbReference>
<name>A0A101RPF9_9ACTN</name>
<evidence type="ECO:0000256" key="4">
    <source>
        <dbReference type="ARBA" id="ARBA00023002"/>
    </source>
</evidence>
<evidence type="ECO:0000256" key="5">
    <source>
        <dbReference type="ARBA" id="ARBA00023033"/>
    </source>
</evidence>
<dbReference type="Proteomes" id="UP000053669">
    <property type="component" value="Unassembled WGS sequence"/>
</dbReference>
<dbReference type="AlphaFoldDB" id="A0A101RPF9"/>
<dbReference type="EMBL" id="LMWU01000050">
    <property type="protein sequence ID" value="KUN59409.1"/>
    <property type="molecule type" value="Genomic_DNA"/>
</dbReference>
<organism evidence="7 8">
    <name type="scientific">Streptomyces canus</name>
    <dbReference type="NCBI Taxonomy" id="58343"/>
    <lineage>
        <taxon>Bacteria</taxon>
        <taxon>Bacillati</taxon>
        <taxon>Actinomycetota</taxon>
        <taxon>Actinomycetes</taxon>
        <taxon>Kitasatosporales</taxon>
        <taxon>Streptomycetaceae</taxon>
        <taxon>Streptomyces</taxon>
        <taxon>Streptomyces aurantiacus group</taxon>
    </lineage>
</organism>
<dbReference type="PANTHER" id="PTHR13789">
    <property type="entry name" value="MONOOXYGENASE"/>
    <property type="match status" value="1"/>
</dbReference>
<gene>
    <name evidence="7" type="ORF">AQJ46_39970</name>
</gene>
<comment type="caution">
    <text evidence="7">The sequence shown here is derived from an EMBL/GenBank/DDBJ whole genome shotgun (WGS) entry which is preliminary data.</text>
</comment>
<dbReference type="InterPro" id="IPR036188">
    <property type="entry name" value="FAD/NAD-bd_sf"/>
</dbReference>
<evidence type="ECO:0000256" key="1">
    <source>
        <dbReference type="ARBA" id="ARBA00001974"/>
    </source>
</evidence>
<dbReference type="Pfam" id="PF01494">
    <property type="entry name" value="FAD_binding_3"/>
    <property type="match status" value="1"/>
</dbReference>
<evidence type="ECO:0000256" key="3">
    <source>
        <dbReference type="ARBA" id="ARBA00022827"/>
    </source>
</evidence>
<dbReference type="PANTHER" id="PTHR13789:SF318">
    <property type="entry name" value="GERANYLGERANYL DIPHOSPHATE REDUCTASE"/>
    <property type="match status" value="1"/>
</dbReference>
<dbReference type="GO" id="GO:0004497">
    <property type="term" value="F:monooxygenase activity"/>
    <property type="evidence" value="ECO:0007669"/>
    <property type="project" value="UniProtKB-KW"/>
</dbReference>
<dbReference type="RefSeq" id="WP_059210241.1">
    <property type="nucleotide sequence ID" value="NZ_KQ948672.1"/>
</dbReference>
<feature type="domain" description="FAD-binding" evidence="6">
    <location>
        <begin position="10"/>
        <end position="346"/>
    </location>
</feature>
<sequence>MKKLPAQRGRVAVIGAGPGGMAAALSVHQAGHDVVLFERYPQARPAGNILNLWPPPIKALGLLGVNTEDLGAPCTSEFRNARGRRRVRATLPEQVVRDYGGGFVGLLRPELYERLLDALPKGVLRVNHTVERVEQDESGVRLHLADGRVHEADLVIGADGIDSLVRRTLWGDSPKREHNLHIFGGYTFDHSVETEPGMCVLSHTRTVQGSWTSIRDKGRDGHQWWVLEAFDASREFTGDLHSTATILGQAFAPPLPQLIAATDPAHVQRWVIRDRKPLKQWSKGRATLVGDAAHPTSPYAGYGAGMATEDGYFIGRRLAGVDLSDHVAVRQALDAFEAPRKPHTARQSQHAYALGQVFHHAPRALQPIRDAILDRTPLMQKVVGDSTPVSILTQLGEIDRAEARFTALLGLGLGLGETHDTDTAS</sequence>
<comment type="cofactor">
    <cofactor evidence="1">
        <name>FAD</name>
        <dbReference type="ChEBI" id="CHEBI:57692"/>
    </cofactor>
</comment>
<dbReference type="InterPro" id="IPR002938">
    <property type="entry name" value="FAD-bd"/>
</dbReference>
<keyword evidence="4" id="KW-0560">Oxidoreductase</keyword>
<keyword evidence="3" id="KW-0274">FAD</keyword>
<dbReference type="InterPro" id="IPR050493">
    <property type="entry name" value="FAD-dep_Monooxygenase_BioMet"/>
</dbReference>
<keyword evidence="5" id="KW-0503">Monooxygenase</keyword>
<dbReference type="STRING" id="58343.AQJ46_39970"/>
<evidence type="ECO:0000259" key="6">
    <source>
        <dbReference type="Pfam" id="PF01494"/>
    </source>
</evidence>
<reference evidence="7 8" key="1">
    <citation type="submission" date="2015-10" db="EMBL/GenBank/DDBJ databases">
        <title>Draft genome sequence of Streptomyces canus DSM 40017, type strain for the species Streptomyces canus.</title>
        <authorList>
            <person name="Ruckert C."/>
            <person name="Winkler A."/>
            <person name="Kalinowski J."/>
            <person name="Kampfer P."/>
            <person name="Glaeser S."/>
        </authorList>
    </citation>
    <scope>NUCLEOTIDE SEQUENCE [LARGE SCALE GENOMIC DNA]</scope>
    <source>
        <strain evidence="7 8">DSM 40017</strain>
    </source>
</reference>
<evidence type="ECO:0000313" key="7">
    <source>
        <dbReference type="EMBL" id="KUN59409.1"/>
    </source>
</evidence>
<proteinExistence type="predicted"/>
<dbReference type="Gene3D" id="3.50.50.60">
    <property type="entry name" value="FAD/NAD(P)-binding domain"/>
    <property type="match status" value="1"/>
</dbReference>
<keyword evidence="2" id="KW-0285">Flavoprotein</keyword>
<protein>
    <submittedName>
        <fullName evidence="7">Salicylate hydroxylase</fullName>
    </submittedName>
</protein>
<accession>A0A101RPF9</accession>